<evidence type="ECO:0000313" key="1">
    <source>
        <dbReference type="EMBL" id="SFJ83117.1"/>
    </source>
</evidence>
<organism evidence="1 2">
    <name type="scientific">Thermoflavimicrobium dichotomicum</name>
    <dbReference type="NCBI Taxonomy" id="46223"/>
    <lineage>
        <taxon>Bacteria</taxon>
        <taxon>Bacillati</taxon>
        <taxon>Bacillota</taxon>
        <taxon>Bacilli</taxon>
        <taxon>Bacillales</taxon>
        <taxon>Thermoactinomycetaceae</taxon>
        <taxon>Thermoflavimicrobium</taxon>
    </lineage>
</organism>
<dbReference type="AlphaFoldDB" id="A0A1I3UMY6"/>
<accession>A0A1I3UMY6</accession>
<sequence>MIKEQILDVYWGAIRALIRFAHRKGWIMAEEGQKITWKSVYRWWKNARK</sequence>
<keyword evidence="2" id="KW-1185">Reference proteome</keyword>
<evidence type="ECO:0000313" key="2">
    <source>
        <dbReference type="Proteomes" id="UP000199545"/>
    </source>
</evidence>
<name>A0A1I3UMY6_9BACL</name>
<dbReference type="STRING" id="46223.SAMN05421852_12538"/>
<reference evidence="1 2" key="1">
    <citation type="submission" date="2016-10" db="EMBL/GenBank/DDBJ databases">
        <authorList>
            <person name="de Groot N.N."/>
        </authorList>
    </citation>
    <scope>NUCLEOTIDE SEQUENCE [LARGE SCALE GENOMIC DNA]</scope>
    <source>
        <strain evidence="1 2">DSM 44778</strain>
    </source>
</reference>
<dbReference type="EMBL" id="FORR01000025">
    <property type="protein sequence ID" value="SFJ83117.1"/>
    <property type="molecule type" value="Genomic_DNA"/>
</dbReference>
<dbReference type="Proteomes" id="UP000199545">
    <property type="component" value="Unassembled WGS sequence"/>
</dbReference>
<dbReference type="RefSeq" id="WP_175482530.1">
    <property type="nucleotide sequence ID" value="NZ_FORR01000025.1"/>
</dbReference>
<proteinExistence type="predicted"/>
<protein>
    <submittedName>
        <fullName evidence="1">Uncharacterized protein</fullName>
    </submittedName>
</protein>
<gene>
    <name evidence="1" type="ORF">SAMN05421852_12538</name>
</gene>